<gene>
    <name evidence="2" type="ORF">C1H46_001216</name>
</gene>
<keyword evidence="3" id="KW-1185">Reference proteome</keyword>
<evidence type="ECO:0000259" key="1">
    <source>
        <dbReference type="Pfam" id="PF03478"/>
    </source>
</evidence>
<dbReference type="InterPro" id="IPR050942">
    <property type="entry name" value="F-box_BR-signaling"/>
</dbReference>
<dbReference type="Proteomes" id="UP000315295">
    <property type="component" value="Unassembled WGS sequence"/>
</dbReference>
<dbReference type="InterPro" id="IPR005174">
    <property type="entry name" value="KIB1-4_b-propeller"/>
</dbReference>
<name>A0A540NQ22_MALBA</name>
<organism evidence="2 3">
    <name type="scientific">Malus baccata</name>
    <name type="common">Siberian crab apple</name>
    <name type="synonym">Pyrus baccata</name>
    <dbReference type="NCBI Taxonomy" id="106549"/>
    <lineage>
        <taxon>Eukaryota</taxon>
        <taxon>Viridiplantae</taxon>
        <taxon>Streptophyta</taxon>
        <taxon>Embryophyta</taxon>
        <taxon>Tracheophyta</taxon>
        <taxon>Spermatophyta</taxon>
        <taxon>Magnoliopsida</taxon>
        <taxon>eudicotyledons</taxon>
        <taxon>Gunneridae</taxon>
        <taxon>Pentapetalae</taxon>
        <taxon>rosids</taxon>
        <taxon>fabids</taxon>
        <taxon>Rosales</taxon>
        <taxon>Rosaceae</taxon>
        <taxon>Amygdaloideae</taxon>
        <taxon>Maleae</taxon>
        <taxon>Malus</taxon>
    </lineage>
</organism>
<reference evidence="2 3" key="1">
    <citation type="journal article" date="2019" name="G3 (Bethesda)">
        <title>Sequencing of a Wild Apple (Malus baccata) Genome Unravels the Differences Between Cultivated and Wild Apple Species Regarding Disease Resistance and Cold Tolerance.</title>
        <authorList>
            <person name="Chen X."/>
        </authorList>
    </citation>
    <scope>NUCLEOTIDE SEQUENCE [LARGE SCALE GENOMIC DNA]</scope>
    <source>
        <strain evidence="3">cv. Shandingzi</strain>
        <tissue evidence="2">Leaves</tissue>
    </source>
</reference>
<proteinExistence type="predicted"/>
<dbReference type="PANTHER" id="PTHR44259:SF107">
    <property type="entry name" value="F-BOX PROTEIN SKIP23-LIKE"/>
    <property type="match status" value="1"/>
</dbReference>
<dbReference type="EMBL" id="VIEB01000013">
    <property type="protein sequence ID" value="TQE13132.1"/>
    <property type="molecule type" value="Genomic_DNA"/>
</dbReference>
<comment type="caution">
    <text evidence="2">The sequence shown here is derived from an EMBL/GenBank/DDBJ whole genome shotgun (WGS) entry which is preliminary data.</text>
</comment>
<dbReference type="PANTHER" id="PTHR44259">
    <property type="entry name" value="OS07G0183000 PROTEIN-RELATED"/>
    <property type="match status" value="1"/>
</dbReference>
<dbReference type="STRING" id="106549.A0A540NQ22"/>
<dbReference type="AlphaFoldDB" id="A0A540NQ22"/>
<feature type="domain" description="KIB1-4 beta-propeller" evidence="1">
    <location>
        <begin position="5"/>
        <end position="273"/>
    </location>
</feature>
<dbReference type="Pfam" id="PF03478">
    <property type="entry name" value="Beta-prop_KIB1-4"/>
    <property type="match status" value="1"/>
</dbReference>
<accession>A0A540NQ22</accession>
<sequence>MNNKVFDLQLKLSNKRFCGSSKGWLIAVDQSQTITLTNPLPRHKGRRMKDNSIIRLPPLTPQGEDELLMYPSICNYGVYKATISADPILFAQDCIVLVIYEDLLQLAFIKLKDTRWTYVDRRWKMLEDVVCFQDNFYLDNRRTLLSFHLTRRSHTKVSLIARAKKPEDPCFKTYLVNSNEEKLLMVQRFIWDFEDGTREMTEFKIFELDYAKCKWIAMDTLLDAALFLGDKSSVCVLASKFPGCQANCIYYNHDADRMSFDVGPYGPHDFGVYTTDF</sequence>
<protein>
    <recommendedName>
        <fullName evidence="1">KIB1-4 beta-propeller domain-containing protein</fullName>
    </recommendedName>
</protein>
<evidence type="ECO:0000313" key="3">
    <source>
        <dbReference type="Proteomes" id="UP000315295"/>
    </source>
</evidence>
<evidence type="ECO:0000313" key="2">
    <source>
        <dbReference type="EMBL" id="TQE13132.1"/>
    </source>
</evidence>